<dbReference type="AlphaFoldDB" id="A0A933E7M2"/>
<feature type="region of interest" description="Disordered" evidence="1">
    <location>
        <begin position="112"/>
        <end position="133"/>
    </location>
</feature>
<reference evidence="2" key="1">
    <citation type="submission" date="2020-07" db="EMBL/GenBank/DDBJ databases">
        <title>Huge and variable diversity of episymbiotic CPR bacteria and DPANN archaea in groundwater ecosystems.</title>
        <authorList>
            <person name="He C.Y."/>
            <person name="Keren R."/>
            <person name="Whittaker M."/>
            <person name="Farag I.F."/>
            <person name="Doudna J."/>
            <person name="Cate J.H.D."/>
            <person name="Banfield J.F."/>
        </authorList>
    </citation>
    <scope>NUCLEOTIDE SEQUENCE</scope>
    <source>
        <strain evidence="2">NC_groundwater_1370_Ag_S-0.2um_69_93</strain>
    </source>
</reference>
<evidence type="ECO:0000313" key="2">
    <source>
        <dbReference type="EMBL" id="MBI4251572.1"/>
    </source>
</evidence>
<name>A0A933E7M2_UNCTE</name>
<protein>
    <submittedName>
        <fullName evidence="2">Uncharacterized protein</fullName>
    </submittedName>
</protein>
<sequence>MTERDTRESFWKVVEKCLQQFHGFQQEIAKEKCRTLRGRLGKELPEENLDPEIVYHAEPFYVACDIARKQLNLRRNREEYDKILGQSFKEEALESFVESSRLLWRQVRITPKRRKSNKGRSDQGKFGASGATS</sequence>
<dbReference type="EMBL" id="JACQRX010000170">
    <property type="protein sequence ID" value="MBI4251572.1"/>
    <property type="molecule type" value="Genomic_DNA"/>
</dbReference>
<accession>A0A933E7M2</accession>
<evidence type="ECO:0000313" key="3">
    <source>
        <dbReference type="Proteomes" id="UP000752292"/>
    </source>
</evidence>
<organism evidence="2 3">
    <name type="scientific">Tectimicrobiota bacterium</name>
    <dbReference type="NCBI Taxonomy" id="2528274"/>
    <lineage>
        <taxon>Bacteria</taxon>
        <taxon>Pseudomonadati</taxon>
        <taxon>Nitrospinota/Tectimicrobiota group</taxon>
        <taxon>Candidatus Tectimicrobiota</taxon>
    </lineage>
</organism>
<proteinExistence type="predicted"/>
<dbReference type="Proteomes" id="UP000752292">
    <property type="component" value="Unassembled WGS sequence"/>
</dbReference>
<comment type="caution">
    <text evidence="2">The sequence shown here is derived from an EMBL/GenBank/DDBJ whole genome shotgun (WGS) entry which is preliminary data.</text>
</comment>
<evidence type="ECO:0000256" key="1">
    <source>
        <dbReference type="SAM" id="MobiDB-lite"/>
    </source>
</evidence>
<gene>
    <name evidence="2" type="ORF">HY618_03850</name>
</gene>